<dbReference type="InParanoid" id="A0A401GUA7"/>
<feature type="transmembrane region" description="Helical" evidence="1">
    <location>
        <begin position="20"/>
        <end position="42"/>
    </location>
</feature>
<accession>A0A401GUA7</accession>
<keyword evidence="3" id="KW-1185">Reference proteome</keyword>
<keyword evidence="1" id="KW-1133">Transmembrane helix</keyword>
<evidence type="ECO:0008006" key="4">
    <source>
        <dbReference type="Google" id="ProtNLM"/>
    </source>
</evidence>
<dbReference type="OrthoDB" id="2858653at2759"/>
<evidence type="ECO:0000313" key="2">
    <source>
        <dbReference type="EMBL" id="GBE85811.1"/>
    </source>
</evidence>
<dbReference type="EMBL" id="BFAD01000008">
    <property type="protein sequence ID" value="GBE85811.1"/>
    <property type="molecule type" value="Genomic_DNA"/>
</dbReference>
<name>A0A401GUA7_9APHY</name>
<sequence>MKPEFTQFLSSMEELSLSFLGIHVLGNLSDVVYGVFWTALFIPRFLMPGQSQLASLSLTSDMPIGQDPPVQFDTLRFPALRSLSLNGVVFDNEERLDRFVMNHHATLATLELNSCPIYFPDTVTLDVPRRWSNLLQRFEAGLQQLVQFRVLLRSGWGLDNLEVFEPAETRLTYVSSLSGFGYPRGGWGDPADDAVRAEDAASLERPLDVLHRRRLSL</sequence>
<organism evidence="2 3">
    <name type="scientific">Sparassis crispa</name>
    <dbReference type="NCBI Taxonomy" id="139825"/>
    <lineage>
        <taxon>Eukaryota</taxon>
        <taxon>Fungi</taxon>
        <taxon>Dikarya</taxon>
        <taxon>Basidiomycota</taxon>
        <taxon>Agaricomycotina</taxon>
        <taxon>Agaricomycetes</taxon>
        <taxon>Polyporales</taxon>
        <taxon>Sparassidaceae</taxon>
        <taxon>Sparassis</taxon>
    </lineage>
</organism>
<dbReference type="Proteomes" id="UP000287166">
    <property type="component" value="Unassembled WGS sequence"/>
</dbReference>
<dbReference type="AlphaFoldDB" id="A0A401GUA7"/>
<keyword evidence="1" id="KW-0472">Membrane</keyword>
<protein>
    <recommendedName>
        <fullName evidence="4">F-box domain-containing protein</fullName>
    </recommendedName>
</protein>
<dbReference type="SUPFAM" id="SSF52047">
    <property type="entry name" value="RNI-like"/>
    <property type="match status" value="1"/>
</dbReference>
<comment type="caution">
    <text evidence="2">The sequence shown here is derived from an EMBL/GenBank/DDBJ whole genome shotgun (WGS) entry which is preliminary data.</text>
</comment>
<gene>
    <name evidence="2" type="ORF">SCP_0803330</name>
</gene>
<evidence type="ECO:0000256" key="1">
    <source>
        <dbReference type="SAM" id="Phobius"/>
    </source>
</evidence>
<dbReference type="GeneID" id="38782728"/>
<proteinExistence type="predicted"/>
<evidence type="ECO:0000313" key="3">
    <source>
        <dbReference type="Proteomes" id="UP000287166"/>
    </source>
</evidence>
<keyword evidence="1" id="KW-0812">Transmembrane</keyword>
<reference evidence="2 3" key="1">
    <citation type="journal article" date="2018" name="Sci. Rep.">
        <title>Genome sequence of the cauliflower mushroom Sparassis crispa (Hanabiratake) and its association with beneficial usage.</title>
        <authorList>
            <person name="Kiyama R."/>
            <person name="Furutani Y."/>
            <person name="Kawaguchi K."/>
            <person name="Nakanishi T."/>
        </authorList>
    </citation>
    <scope>NUCLEOTIDE SEQUENCE [LARGE SCALE GENOMIC DNA]</scope>
</reference>
<dbReference type="RefSeq" id="XP_027616724.1">
    <property type="nucleotide sequence ID" value="XM_027760923.1"/>
</dbReference>